<evidence type="ECO:0000313" key="3">
    <source>
        <dbReference type="WBParaSite" id="MBELARI_LOCUS21577"/>
    </source>
</evidence>
<dbReference type="GO" id="GO:0004222">
    <property type="term" value="F:metalloendopeptidase activity"/>
    <property type="evidence" value="ECO:0007669"/>
    <property type="project" value="InterPro"/>
</dbReference>
<dbReference type="PROSITE" id="PS51885">
    <property type="entry name" value="NEPRILYSIN"/>
    <property type="match status" value="1"/>
</dbReference>
<dbReference type="Gene3D" id="3.40.390.10">
    <property type="entry name" value="Collagenase (Catalytic Domain)"/>
    <property type="match status" value="1"/>
</dbReference>
<keyword evidence="2" id="KW-1185">Reference proteome</keyword>
<dbReference type="InterPro" id="IPR000718">
    <property type="entry name" value="Peptidase_M13"/>
</dbReference>
<dbReference type="PANTHER" id="PTHR11733">
    <property type="entry name" value="ZINC METALLOPROTEASE FAMILY M13 NEPRILYSIN-RELATED"/>
    <property type="match status" value="1"/>
</dbReference>
<dbReference type="InterPro" id="IPR024079">
    <property type="entry name" value="MetalloPept_cat_dom_sf"/>
</dbReference>
<reference evidence="3" key="1">
    <citation type="submission" date="2024-02" db="UniProtKB">
        <authorList>
            <consortium name="WormBaseParasite"/>
        </authorList>
    </citation>
    <scope>IDENTIFICATION</scope>
</reference>
<name>A0AAF3F4P8_9BILA</name>
<sequence>MDPCDNFYRHVCPADIPQKDVIPRNFLPQSVQDSLMEKARKKSSLVETALGVANMTGMLPPEYGYPLDFFKNLIFELKYADGFFDYLIKNNLLSTEFYDKLDTKMELMEGILEEQIEKTTASQMDAEMKRKFEDWSLTLRINLGLMNEGIVMPNFTKIYMLLGDLYQDLIDTQMRPADAGRLVMEMLWNFYRVDWTWFQKLGYLQAFNSYYAPKLHSLVILESALLVAKGTTDAVFWGSTGAIYGHEIQHALFKDETFEDPQLLMQRQCLHEFKTTLCDEFGDEDPQLSGGCVFYYCSCKENAQKDTYAEDVADLEGSQLAYLSMEREIGKENLKKNPYSDLDLTNQQLFFYAYGALTCVQSPGHYHDSRDVHSGMWMRTMMLAGLSQNFQEAFQCDSNSRLTRVHETALNQCNHYGESPLLMEFRK</sequence>
<protein>
    <recommendedName>
        <fullName evidence="1">Peptidase M13 C-terminal domain-containing protein</fullName>
    </recommendedName>
</protein>
<dbReference type="GO" id="GO:0016485">
    <property type="term" value="P:protein processing"/>
    <property type="evidence" value="ECO:0007669"/>
    <property type="project" value="TreeGrafter"/>
</dbReference>
<dbReference type="GO" id="GO:0005886">
    <property type="term" value="C:plasma membrane"/>
    <property type="evidence" value="ECO:0007669"/>
    <property type="project" value="TreeGrafter"/>
</dbReference>
<accession>A0AAF3F4P8</accession>
<dbReference type="PANTHER" id="PTHR11733:SF208">
    <property type="entry name" value="PEPTIDASE M13 C-TERMINAL DOMAIN-CONTAINING PROTEIN"/>
    <property type="match status" value="1"/>
</dbReference>
<feature type="domain" description="Peptidase M13 C-terminal" evidence="1">
    <location>
        <begin position="208"/>
        <end position="405"/>
    </location>
</feature>
<proteinExistence type="predicted"/>
<dbReference type="SUPFAM" id="SSF55486">
    <property type="entry name" value="Metalloproteases ('zincins'), catalytic domain"/>
    <property type="match status" value="1"/>
</dbReference>
<evidence type="ECO:0000259" key="1">
    <source>
        <dbReference type="Pfam" id="PF01431"/>
    </source>
</evidence>
<evidence type="ECO:0000313" key="2">
    <source>
        <dbReference type="Proteomes" id="UP000887575"/>
    </source>
</evidence>
<dbReference type="Pfam" id="PF01431">
    <property type="entry name" value="Peptidase_M13"/>
    <property type="match status" value="1"/>
</dbReference>
<dbReference type="AlphaFoldDB" id="A0AAF3F4P8"/>
<dbReference type="Proteomes" id="UP000887575">
    <property type="component" value="Unassembled WGS sequence"/>
</dbReference>
<dbReference type="InterPro" id="IPR018497">
    <property type="entry name" value="Peptidase_M13_C"/>
</dbReference>
<organism evidence="2 3">
    <name type="scientific">Mesorhabditis belari</name>
    <dbReference type="NCBI Taxonomy" id="2138241"/>
    <lineage>
        <taxon>Eukaryota</taxon>
        <taxon>Metazoa</taxon>
        <taxon>Ecdysozoa</taxon>
        <taxon>Nematoda</taxon>
        <taxon>Chromadorea</taxon>
        <taxon>Rhabditida</taxon>
        <taxon>Rhabditina</taxon>
        <taxon>Rhabditomorpha</taxon>
        <taxon>Rhabditoidea</taxon>
        <taxon>Rhabditidae</taxon>
        <taxon>Mesorhabditinae</taxon>
        <taxon>Mesorhabditis</taxon>
    </lineage>
</organism>
<dbReference type="WBParaSite" id="MBELARI_LOCUS21577">
    <property type="protein sequence ID" value="MBELARI_LOCUS21577"/>
    <property type="gene ID" value="MBELARI_LOCUS21577"/>
</dbReference>